<proteinExistence type="predicted"/>
<evidence type="ECO:0000313" key="2">
    <source>
        <dbReference type="Proteomes" id="UP000011529"/>
    </source>
</evidence>
<dbReference type="AlphaFoldDB" id="M2B5T8"/>
<dbReference type="Proteomes" id="UP000011529">
    <property type="component" value="Unassembled WGS sequence"/>
</dbReference>
<reference evidence="1" key="1">
    <citation type="submission" date="2012-11" db="EMBL/GenBank/DDBJ databases">
        <title>Permanent draft genomes of Rhodopirellula europaea strain SH398 and 6C.</title>
        <authorList>
            <person name="Richter M."/>
            <person name="Richter-Heitmann T."/>
            <person name="Frank C."/>
            <person name="Harder J."/>
            <person name="Glockner F.O."/>
        </authorList>
    </citation>
    <scope>NUCLEOTIDE SEQUENCE</scope>
    <source>
        <strain evidence="1">6C</strain>
    </source>
</reference>
<sequence>MAKGQAQHSQRATPLVLCRATSVLWPKAKFIHSGSVYSGLAGAASSPSTARCGRLAVSMGDGGIPTDGRRRVRRAGMPRESLASETTRKKVI</sequence>
<name>M2B5T8_9BACT</name>
<reference evidence="1" key="2">
    <citation type="journal article" date="2013" name="Mar. Genomics">
        <title>Expression of sulfatases in Rhodopirellula baltica and the diversity of sulfatases in the genus Rhodopirellula.</title>
        <authorList>
            <person name="Wegner C.E."/>
            <person name="Richter-Heitmann T."/>
            <person name="Klindworth A."/>
            <person name="Klockow C."/>
            <person name="Richter M."/>
            <person name="Achstetter T."/>
            <person name="Glockner F.O."/>
            <person name="Harder J."/>
        </authorList>
    </citation>
    <scope>NUCLEOTIDE SEQUENCE [LARGE SCALE GENOMIC DNA]</scope>
    <source>
        <strain evidence="1">6C</strain>
    </source>
</reference>
<gene>
    <name evidence="1" type="ORF">RE6C_01738</name>
</gene>
<comment type="caution">
    <text evidence="1">The sequence shown here is derived from an EMBL/GenBank/DDBJ whole genome shotgun (WGS) entry which is preliminary data.</text>
</comment>
<keyword evidence="2" id="KW-1185">Reference proteome</keyword>
<dbReference type="EMBL" id="ANMO01000095">
    <property type="protein sequence ID" value="EMB17559.1"/>
    <property type="molecule type" value="Genomic_DNA"/>
</dbReference>
<accession>M2B5T8</accession>
<organism evidence="1 2">
    <name type="scientific">Rhodopirellula europaea 6C</name>
    <dbReference type="NCBI Taxonomy" id="1263867"/>
    <lineage>
        <taxon>Bacteria</taxon>
        <taxon>Pseudomonadati</taxon>
        <taxon>Planctomycetota</taxon>
        <taxon>Planctomycetia</taxon>
        <taxon>Pirellulales</taxon>
        <taxon>Pirellulaceae</taxon>
        <taxon>Rhodopirellula</taxon>
    </lineage>
</organism>
<evidence type="ECO:0000313" key="1">
    <source>
        <dbReference type="EMBL" id="EMB17559.1"/>
    </source>
</evidence>
<protein>
    <submittedName>
        <fullName evidence="1">Uncharacterized protein</fullName>
    </submittedName>
</protein>